<evidence type="ECO:0000313" key="2">
    <source>
        <dbReference type="Proteomes" id="UP000236161"/>
    </source>
</evidence>
<evidence type="ECO:0000313" key="1">
    <source>
        <dbReference type="EMBL" id="PKA49047.1"/>
    </source>
</evidence>
<proteinExistence type="predicted"/>
<reference evidence="1 2" key="1">
    <citation type="journal article" date="2017" name="Nature">
        <title>The Apostasia genome and the evolution of orchids.</title>
        <authorList>
            <person name="Zhang G.Q."/>
            <person name="Liu K.W."/>
            <person name="Li Z."/>
            <person name="Lohaus R."/>
            <person name="Hsiao Y.Y."/>
            <person name="Niu S.C."/>
            <person name="Wang J.Y."/>
            <person name="Lin Y.C."/>
            <person name="Xu Q."/>
            <person name="Chen L.J."/>
            <person name="Yoshida K."/>
            <person name="Fujiwara S."/>
            <person name="Wang Z.W."/>
            <person name="Zhang Y.Q."/>
            <person name="Mitsuda N."/>
            <person name="Wang M."/>
            <person name="Liu G.H."/>
            <person name="Pecoraro L."/>
            <person name="Huang H.X."/>
            <person name="Xiao X.J."/>
            <person name="Lin M."/>
            <person name="Wu X.Y."/>
            <person name="Wu W.L."/>
            <person name="Chen Y.Y."/>
            <person name="Chang S.B."/>
            <person name="Sakamoto S."/>
            <person name="Ohme-Takagi M."/>
            <person name="Yagi M."/>
            <person name="Zeng S.J."/>
            <person name="Shen C.Y."/>
            <person name="Yeh C.M."/>
            <person name="Luo Y.B."/>
            <person name="Tsai W.C."/>
            <person name="Van de Peer Y."/>
            <person name="Liu Z.J."/>
        </authorList>
    </citation>
    <scope>NUCLEOTIDE SEQUENCE [LARGE SCALE GENOMIC DNA]</scope>
    <source>
        <strain evidence="2">cv. Shenzhen</strain>
        <tissue evidence="1">Stem</tissue>
    </source>
</reference>
<gene>
    <name evidence="1" type="ORF">AXF42_Ash010731</name>
</gene>
<dbReference type="EMBL" id="KZ452040">
    <property type="protein sequence ID" value="PKA49047.1"/>
    <property type="molecule type" value="Genomic_DNA"/>
</dbReference>
<dbReference type="AlphaFoldDB" id="A0A2I0A0I2"/>
<accession>A0A2I0A0I2</accession>
<dbReference type="Proteomes" id="UP000236161">
    <property type="component" value="Unassembled WGS sequence"/>
</dbReference>
<name>A0A2I0A0I2_9ASPA</name>
<sequence>MFGASQLYCMIDVSSSPSFIEHDISQLYLSLSACSGRTVFNTACFFKTCKLRARMLQPLQVPIRRGPQEDKLFTHYFQPLQWPTAVGPPPWAQHCLYFFPPKDPGEALLPPAYKYP</sequence>
<protein>
    <submittedName>
        <fullName evidence="1">Uncharacterized protein</fullName>
    </submittedName>
</protein>
<organism evidence="1 2">
    <name type="scientific">Apostasia shenzhenica</name>
    <dbReference type="NCBI Taxonomy" id="1088818"/>
    <lineage>
        <taxon>Eukaryota</taxon>
        <taxon>Viridiplantae</taxon>
        <taxon>Streptophyta</taxon>
        <taxon>Embryophyta</taxon>
        <taxon>Tracheophyta</taxon>
        <taxon>Spermatophyta</taxon>
        <taxon>Magnoliopsida</taxon>
        <taxon>Liliopsida</taxon>
        <taxon>Asparagales</taxon>
        <taxon>Orchidaceae</taxon>
        <taxon>Apostasioideae</taxon>
        <taxon>Apostasia</taxon>
    </lineage>
</organism>
<keyword evidence="2" id="KW-1185">Reference proteome</keyword>